<dbReference type="InterPro" id="IPR036380">
    <property type="entry name" value="Isochorismatase-like_sf"/>
</dbReference>
<evidence type="ECO:0000313" key="5">
    <source>
        <dbReference type="Proteomes" id="UP000609323"/>
    </source>
</evidence>
<dbReference type="Pfam" id="PF00857">
    <property type="entry name" value="Isochorismatase"/>
    <property type="match status" value="1"/>
</dbReference>
<evidence type="ECO:0000259" key="3">
    <source>
        <dbReference type="Pfam" id="PF00857"/>
    </source>
</evidence>
<gene>
    <name evidence="4" type="ORF">GCM10010917_08710</name>
</gene>
<reference evidence="5" key="1">
    <citation type="journal article" date="2019" name="Int. J. Syst. Evol. Microbiol.">
        <title>The Global Catalogue of Microorganisms (GCM) 10K type strain sequencing project: providing services to taxonomists for standard genome sequencing and annotation.</title>
        <authorList>
            <consortium name="The Broad Institute Genomics Platform"/>
            <consortium name="The Broad Institute Genome Sequencing Center for Infectious Disease"/>
            <person name="Wu L."/>
            <person name="Ma J."/>
        </authorList>
    </citation>
    <scope>NUCLEOTIDE SEQUENCE [LARGE SCALE GENOMIC DNA]</scope>
    <source>
        <strain evidence="5">CGMCC 1.15044</strain>
    </source>
</reference>
<proteinExistence type="inferred from homology"/>
<comment type="similarity">
    <text evidence="1">Belongs to the isochorismatase family.</text>
</comment>
<keyword evidence="5" id="KW-1185">Reference proteome</keyword>
<dbReference type="Proteomes" id="UP000609323">
    <property type="component" value="Unassembled WGS sequence"/>
</dbReference>
<accession>A0ABQ1FRG6</accession>
<dbReference type="SUPFAM" id="SSF46955">
    <property type="entry name" value="Putative DNA-binding domain"/>
    <property type="match status" value="1"/>
</dbReference>
<comment type="caution">
    <text evidence="4">The sequence shown here is derived from an EMBL/GenBank/DDBJ whole genome shotgun (WGS) entry which is preliminary data.</text>
</comment>
<dbReference type="SUPFAM" id="SSF52499">
    <property type="entry name" value="Isochorismatase-like hydrolases"/>
    <property type="match status" value="1"/>
</dbReference>
<dbReference type="InterPro" id="IPR009061">
    <property type="entry name" value="DNA-bd_dom_put_sf"/>
</dbReference>
<evidence type="ECO:0000313" key="4">
    <source>
        <dbReference type="EMBL" id="GGA26126.1"/>
    </source>
</evidence>
<evidence type="ECO:0000256" key="2">
    <source>
        <dbReference type="ARBA" id="ARBA00022801"/>
    </source>
</evidence>
<dbReference type="InterPro" id="IPR000868">
    <property type="entry name" value="Isochorismatase-like_dom"/>
</dbReference>
<name>A0ABQ1FRG6_9BACL</name>
<dbReference type="PANTHER" id="PTHR43540:SF1">
    <property type="entry name" value="ISOCHORISMATASE HYDROLASE"/>
    <property type="match status" value="1"/>
</dbReference>
<organism evidence="4 5">
    <name type="scientific">Paenibacillus physcomitrellae</name>
    <dbReference type="NCBI Taxonomy" id="1619311"/>
    <lineage>
        <taxon>Bacteria</taxon>
        <taxon>Bacillati</taxon>
        <taxon>Bacillota</taxon>
        <taxon>Bacilli</taxon>
        <taxon>Bacillales</taxon>
        <taxon>Paenibacillaceae</taxon>
        <taxon>Paenibacillus</taxon>
    </lineage>
</organism>
<keyword evidence="2" id="KW-0378">Hydrolase</keyword>
<sequence>MLVAIQEAAKLLGVSPTSLRRLEKDDIVKGYGIRVYYTPGGQRRYSTEEIEQYYLNRGFSGRFGFGDHPVLLVMDCNTAFTSKDSAMHGEWDKEIAHISELVDTAHKTGCPVIFSNSYFDPKDPALNLFLRKVPAMEALAHDPAEIQIDPRIKVRQTDRKIFTKYYTVYSDTDLLPLLRSFDCDTLILCGFSTSGAVRSMATETIQYAMRPIIPAEAVGDRDDLVHRNNLSDIDRKFGDVVKLREVLQYLQERKG</sequence>
<evidence type="ECO:0000256" key="1">
    <source>
        <dbReference type="ARBA" id="ARBA00006336"/>
    </source>
</evidence>
<dbReference type="RefSeq" id="WP_229752529.1">
    <property type="nucleotide sequence ID" value="NZ_BMHF01000002.1"/>
</dbReference>
<dbReference type="EMBL" id="BMHF01000002">
    <property type="protein sequence ID" value="GGA26126.1"/>
    <property type="molecule type" value="Genomic_DNA"/>
</dbReference>
<dbReference type="Gene3D" id="1.10.1660.10">
    <property type="match status" value="1"/>
</dbReference>
<dbReference type="Gene3D" id="3.40.50.850">
    <property type="entry name" value="Isochorismatase-like"/>
    <property type="match status" value="1"/>
</dbReference>
<protein>
    <recommendedName>
        <fullName evidence="3">Isochorismatase-like domain-containing protein</fullName>
    </recommendedName>
</protein>
<feature type="domain" description="Isochorismatase-like" evidence="3">
    <location>
        <begin position="70"/>
        <end position="242"/>
    </location>
</feature>
<dbReference type="PANTHER" id="PTHR43540">
    <property type="entry name" value="PEROXYUREIDOACRYLATE/UREIDOACRYLATE AMIDOHYDROLASE-RELATED"/>
    <property type="match status" value="1"/>
</dbReference>
<dbReference type="InterPro" id="IPR050272">
    <property type="entry name" value="Isochorismatase-like_hydrls"/>
</dbReference>